<dbReference type="CDD" id="cd05466">
    <property type="entry name" value="PBP2_LTTR_substrate"/>
    <property type="match status" value="1"/>
</dbReference>
<dbReference type="GO" id="GO:0003700">
    <property type="term" value="F:DNA-binding transcription factor activity"/>
    <property type="evidence" value="ECO:0007669"/>
    <property type="project" value="InterPro"/>
</dbReference>
<protein>
    <submittedName>
        <fullName evidence="6">Transcriptional regulator, LysR family</fullName>
    </submittedName>
</protein>
<dbReference type="SUPFAM" id="SSF53850">
    <property type="entry name" value="Periplasmic binding protein-like II"/>
    <property type="match status" value="1"/>
</dbReference>
<dbReference type="EMBL" id="FZOS01000018">
    <property type="protein sequence ID" value="SNS83308.1"/>
    <property type="molecule type" value="Genomic_DNA"/>
</dbReference>
<dbReference type="GO" id="GO:0005829">
    <property type="term" value="C:cytosol"/>
    <property type="evidence" value="ECO:0007669"/>
    <property type="project" value="TreeGrafter"/>
</dbReference>
<evidence type="ECO:0000313" key="7">
    <source>
        <dbReference type="Proteomes" id="UP000198281"/>
    </source>
</evidence>
<accession>A0A239HQE5</accession>
<evidence type="ECO:0000313" key="6">
    <source>
        <dbReference type="EMBL" id="SNS83308.1"/>
    </source>
</evidence>
<keyword evidence="3" id="KW-0238">DNA-binding</keyword>
<evidence type="ECO:0000256" key="1">
    <source>
        <dbReference type="ARBA" id="ARBA00009437"/>
    </source>
</evidence>
<dbReference type="Pfam" id="PF03466">
    <property type="entry name" value="LysR_substrate"/>
    <property type="match status" value="1"/>
</dbReference>
<dbReference type="PROSITE" id="PS50931">
    <property type="entry name" value="HTH_LYSR"/>
    <property type="match status" value="1"/>
</dbReference>
<dbReference type="Proteomes" id="UP000198281">
    <property type="component" value="Unassembled WGS sequence"/>
</dbReference>
<reference evidence="7" key="1">
    <citation type="submission" date="2017-06" db="EMBL/GenBank/DDBJ databases">
        <authorList>
            <person name="Varghese N."/>
            <person name="Submissions S."/>
        </authorList>
    </citation>
    <scope>NUCLEOTIDE SEQUENCE [LARGE SCALE GENOMIC DNA]</scope>
    <source>
        <strain evidence="7">LNB2</strain>
    </source>
</reference>
<dbReference type="Gene3D" id="3.40.190.290">
    <property type="match status" value="1"/>
</dbReference>
<name>A0A239HQE5_9SPHN</name>
<dbReference type="InterPro" id="IPR005119">
    <property type="entry name" value="LysR_subst-bd"/>
</dbReference>
<evidence type="ECO:0000256" key="2">
    <source>
        <dbReference type="ARBA" id="ARBA00023015"/>
    </source>
</evidence>
<dbReference type="PRINTS" id="PR00039">
    <property type="entry name" value="HTHLYSR"/>
</dbReference>
<keyword evidence="7" id="KW-1185">Reference proteome</keyword>
<dbReference type="GO" id="GO:0003677">
    <property type="term" value="F:DNA binding"/>
    <property type="evidence" value="ECO:0007669"/>
    <property type="project" value="UniProtKB-KW"/>
</dbReference>
<proteinExistence type="inferred from homology"/>
<gene>
    <name evidence="6" type="ORF">SAMN06295912_11855</name>
</gene>
<dbReference type="FunFam" id="1.10.10.10:FF:000001">
    <property type="entry name" value="LysR family transcriptional regulator"/>
    <property type="match status" value="1"/>
</dbReference>
<dbReference type="SUPFAM" id="SSF46785">
    <property type="entry name" value="Winged helix' DNA-binding domain"/>
    <property type="match status" value="1"/>
</dbReference>
<sequence length="299" mass="32002">MLEARDLLNIARVAQYGSIQRAAISLGLTQPALSKAIARLEDELQLTLFDRHGRGATLTEAGRLALERGKPILLALADLGDTLGQMRGLEYGSITIGIGPLVREAYLGTVLRDFVSRFPHIRVAIRVGAPSSLVRLVQGGEVDFAVVAWSPADDDPDLDVSILGEEEIAVAMRPGHPLATRAEVAAQDISAFPLIAPFTPSQIAAPFIAALRKRGTTPFKLAVVCDDFRAALPLVTTSDHIFLATRSSLATHVGFADFVVKPLQGLGLSLNPCLVRRRTKSLSLAADHFATLLRQCCAA</sequence>
<dbReference type="RefSeq" id="WP_089220403.1">
    <property type="nucleotide sequence ID" value="NZ_FZOS01000018.1"/>
</dbReference>
<dbReference type="AlphaFoldDB" id="A0A239HQE5"/>
<dbReference type="InterPro" id="IPR036388">
    <property type="entry name" value="WH-like_DNA-bd_sf"/>
</dbReference>
<evidence type="ECO:0000256" key="4">
    <source>
        <dbReference type="ARBA" id="ARBA00023163"/>
    </source>
</evidence>
<evidence type="ECO:0000256" key="3">
    <source>
        <dbReference type="ARBA" id="ARBA00023125"/>
    </source>
</evidence>
<dbReference type="PANTHER" id="PTHR30419:SF8">
    <property type="entry name" value="NITROGEN ASSIMILATION TRANSCRIPTIONAL ACTIVATOR-RELATED"/>
    <property type="match status" value="1"/>
</dbReference>
<dbReference type="InterPro" id="IPR036390">
    <property type="entry name" value="WH_DNA-bd_sf"/>
</dbReference>
<dbReference type="Gene3D" id="1.10.10.10">
    <property type="entry name" value="Winged helix-like DNA-binding domain superfamily/Winged helix DNA-binding domain"/>
    <property type="match status" value="1"/>
</dbReference>
<keyword evidence="4" id="KW-0804">Transcription</keyword>
<dbReference type="InterPro" id="IPR050950">
    <property type="entry name" value="HTH-type_LysR_regulators"/>
</dbReference>
<keyword evidence="2" id="KW-0805">Transcription regulation</keyword>
<dbReference type="Pfam" id="PF00126">
    <property type="entry name" value="HTH_1"/>
    <property type="match status" value="1"/>
</dbReference>
<dbReference type="OrthoDB" id="8479870at2"/>
<evidence type="ECO:0000259" key="5">
    <source>
        <dbReference type="PROSITE" id="PS50931"/>
    </source>
</evidence>
<feature type="domain" description="HTH lysR-type" evidence="5">
    <location>
        <begin position="2"/>
        <end position="59"/>
    </location>
</feature>
<organism evidence="6 7">
    <name type="scientific">Edaphosphingomonas laterariae</name>
    <dbReference type="NCBI Taxonomy" id="861865"/>
    <lineage>
        <taxon>Bacteria</taxon>
        <taxon>Pseudomonadati</taxon>
        <taxon>Pseudomonadota</taxon>
        <taxon>Alphaproteobacteria</taxon>
        <taxon>Sphingomonadales</taxon>
        <taxon>Rhizorhabdaceae</taxon>
        <taxon>Edaphosphingomonas</taxon>
    </lineage>
</organism>
<comment type="similarity">
    <text evidence="1">Belongs to the LysR transcriptional regulatory family.</text>
</comment>
<dbReference type="InterPro" id="IPR000847">
    <property type="entry name" value="LysR_HTH_N"/>
</dbReference>
<dbReference type="PANTHER" id="PTHR30419">
    <property type="entry name" value="HTH-TYPE TRANSCRIPTIONAL REGULATOR YBHD"/>
    <property type="match status" value="1"/>
</dbReference>